<comment type="similarity">
    <text evidence="2">Belongs to the RmuC family.</text>
</comment>
<evidence type="ECO:0000256" key="6">
    <source>
        <dbReference type="SAM" id="MobiDB-lite"/>
    </source>
</evidence>
<evidence type="ECO:0000256" key="1">
    <source>
        <dbReference type="ARBA" id="ARBA00003416"/>
    </source>
</evidence>
<evidence type="ECO:0000256" key="7">
    <source>
        <dbReference type="SAM" id="Phobius"/>
    </source>
</evidence>
<evidence type="ECO:0000313" key="8">
    <source>
        <dbReference type="EMBL" id="TQL57843.1"/>
    </source>
</evidence>
<keyword evidence="7" id="KW-0812">Transmembrane</keyword>
<name>A0A542ZBW2_9ACTN</name>
<keyword evidence="7" id="KW-0472">Membrane</keyword>
<feature type="coiled-coil region" evidence="5">
    <location>
        <begin position="57"/>
        <end position="119"/>
    </location>
</feature>
<evidence type="ECO:0000256" key="3">
    <source>
        <dbReference type="ARBA" id="ARBA00023054"/>
    </source>
</evidence>
<keyword evidence="4" id="KW-0233">DNA recombination</keyword>
<feature type="coiled-coil region" evidence="5">
    <location>
        <begin position="143"/>
        <end position="177"/>
    </location>
</feature>
<organism evidence="8 9">
    <name type="scientific">Propioniferax innocua</name>
    <dbReference type="NCBI Taxonomy" id="1753"/>
    <lineage>
        <taxon>Bacteria</taxon>
        <taxon>Bacillati</taxon>
        <taxon>Actinomycetota</taxon>
        <taxon>Actinomycetes</taxon>
        <taxon>Propionibacteriales</taxon>
        <taxon>Propionibacteriaceae</taxon>
        <taxon>Propioniferax</taxon>
    </lineage>
</organism>
<sequence length="501" mass="54999">MDITSVLLLIFTLAAGVAIGLLIGARLAASRRDARLQELTAHAESARAETAELRGLRAEAKADVEQYRADVAEARAEAAAARTEQAEASAQLAGMRAERDAATQRAQQLAADRESLVNQFKVLSGESLERQGKAADATAEERLKRTQQALEPLQALLERYQNRLTEVEKERATMAADLRSQVQAVQMTGEHLRRETHSLATALRKPQVRGAWGETQLRRIAEYAGMVSRCDFDTQTTTTTSADRTIRPDMRVNLTNGRHVFVDAKVPLSAFLDALEAADDTTRAEKMKQFGKNVRSHIDDLSSKEYWKADIGTPEFVVLFLPNENFLFEALEQYPDLHEYAASKNIVIGTPNTLIAMLRAVAYGWKQVSLAEDAAEVLELGRELHGRLAKMGAHVEKTGRSLNTAVRSYNEMVGSLEARVMVTARRFTAMDVSDTELKSLKAVEELPRSVSAEEFFADPDDARTPASPALEADDGGDDGSHPDVGDDISSTTERDGLWSTG</sequence>
<gene>
    <name evidence="8" type="ORF">FB460_1688</name>
</gene>
<protein>
    <submittedName>
        <fullName evidence="8">DNA recombination protein RmuC</fullName>
    </submittedName>
</protein>
<dbReference type="AlphaFoldDB" id="A0A542ZBW2"/>
<proteinExistence type="inferred from homology"/>
<comment type="caution">
    <text evidence="8">The sequence shown here is derived from an EMBL/GenBank/DDBJ whole genome shotgun (WGS) entry which is preliminary data.</text>
</comment>
<feature type="region of interest" description="Disordered" evidence="6">
    <location>
        <begin position="451"/>
        <end position="501"/>
    </location>
</feature>
<keyword evidence="9" id="KW-1185">Reference proteome</keyword>
<comment type="function">
    <text evidence="1">Involved in DNA recombination.</text>
</comment>
<dbReference type="PANTHER" id="PTHR30563:SF0">
    <property type="entry name" value="DNA RECOMBINATION PROTEIN RMUC"/>
    <property type="match status" value="1"/>
</dbReference>
<evidence type="ECO:0000256" key="4">
    <source>
        <dbReference type="ARBA" id="ARBA00023172"/>
    </source>
</evidence>
<dbReference type="PANTHER" id="PTHR30563">
    <property type="entry name" value="DNA RECOMBINATION PROTEIN RMUC"/>
    <property type="match status" value="1"/>
</dbReference>
<dbReference type="Proteomes" id="UP000316196">
    <property type="component" value="Unassembled WGS sequence"/>
</dbReference>
<reference evidence="8 9" key="1">
    <citation type="submission" date="2019-06" db="EMBL/GenBank/DDBJ databases">
        <title>Sequencing the genomes of 1000 actinobacteria strains.</title>
        <authorList>
            <person name="Klenk H.-P."/>
        </authorList>
    </citation>
    <scope>NUCLEOTIDE SEQUENCE [LARGE SCALE GENOMIC DNA]</scope>
    <source>
        <strain evidence="8 9">DSM 8251</strain>
    </source>
</reference>
<feature type="transmembrane region" description="Helical" evidence="7">
    <location>
        <begin position="6"/>
        <end position="29"/>
    </location>
</feature>
<keyword evidence="7" id="KW-1133">Transmembrane helix</keyword>
<dbReference type="EMBL" id="VFOR01000002">
    <property type="protein sequence ID" value="TQL57843.1"/>
    <property type="molecule type" value="Genomic_DNA"/>
</dbReference>
<evidence type="ECO:0000256" key="2">
    <source>
        <dbReference type="ARBA" id="ARBA00009840"/>
    </source>
</evidence>
<dbReference type="GO" id="GO:0006310">
    <property type="term" value="P:DNA recombination"/>
    <property type="evidence" value="ECO:0007669"/>
    <property type="project" value="UniProtKB-KW"/>
</dbReference>
<accession>A0A542ZBW2</accession>
<feature type="compositionally biased region" description="Basic and acidic residues" evidence="6">
    <location>
        <begin position="492"/>
        <end position="501"/>
    </location>
</feature>
<dbReference type="InterPro" id="IPR003798">
    <property type="entry name" value="DNA_recombination_RmuC"/>
</dbReference>
<keyword evidence="3 5" id="KW-0175">Coiled coil</keyword>
<evidence type="ECO:0000256" key="5">
    <source>
        <dbReference type="SAM" id="Coils"/>
    </source>
</evidence>
<dbReference type="Pfam" id="PF02646">
    <property type="entry name" value="RmuC"/>
    <property type="match status" value="1"/>
</dbReference>
<evidence type="ECO:0000313" key="9">
    <source>
        <dbReference type="Proteomes" id="UP000316196"/>
    </source>
</evidence>
<dbReference type="RefSeq" id="WP_170210011.1">
    <property type="nucleotide sequence ID" value="NZ_BAAAMD010000004.1"/>
</dbReference>